<sequence length="301" mass="35615">MNRFMIGQYGRFDYNKFRRDFKPGFYGIEACLFEREEDAEHLLKEAGDHGFRIGIHFPLRAGRYKHRDALLLSDDKGTREAAYADVEQELSYLRRLRPDYVLFHYPKPVIMDDRVDWTLWRFSDRSEYAWESEYSLETLREGSEQLFEWLDRKSREYDFTPVLELDGLNRYLYGTDLLESLLCRYPGIRLCLDTGRLYLQERVDPYFDAKAVLEAYAPYAKLIHLSNTNIAEGRVRFNHYPVHPAQKPEEGWAPMEDYLRIIAARNPAVQILFEHNSALISDEELAQCYEWVCELMNGISS</sequence>
<dbReference type="Pfam" id="PF01261">
    <property type="entry name" value="AP_endonuc_2"/>
    <property type="match status" value="1"/>
</dbReference>
<reference evidence="2" key="1">
    <citation type="submission" date="2018-02" db="EMBL/GenBank/DDBJ databases">
        <authorList>
            <person name="Kim S.-K."/>
            <person name="Jung H.-I."/>
            <person name="Lee S.-W."/>
        </authorList>
    </citation>
    <scope>NUCLEOTIDE SEQUENCE</scope>
    <source>
        <strain evidence="2">SK3146</strain>
    </source>
</reference>
<accession>A0ABY4RWT9</accession>
<evidence type="ECO:0000259" key="1">
    <source>
        <dbReference type="Pfam" id="PF01261"/>
    </source>
</evidence>
<gene>
    <name evidence="2" type="ORF">SK3146_06119</name>
</gene>
<keyword evidence="3" id="KW-1185">Reference proteome</keyword>
<reference evidence="2" key="2">
    <citation type="journal article" date="2021" name="J Anim Sci Technol">
        <title>Complete genome sequence of Paenibacillus konkukensis sp. nov. SK3146 as a potential probiotic strain.</title>
        <authorList>
            <person name="Jung H.I."/>
            <person name="Park S."/>
            <person name="Niu K.M."/>
            <person name="Lee S.W."/>
            <person name="Kothari D."/>
            <person name="Yi K.J."/>
            <person name="Kim S.K."/>
        </authorList>
    </citation>
    <scope>NUCLEOTIDE SEQUENCE</scope>
    <source>
        <strain evidence="2">SK3146</strain>
    </source>
</reference>
<dbReference type="Gene3D" id="3.20.20.150">
    <property type="entry name" value="Divalent-metal-dependent TIM barrel enzymes"/>
    <property type="match status" value="1"/>
</dbReference>
<dbReference type="RefSeq" id="WP_249862329.1">
    <property type="nucleotide sequence ID" value="NZ_CP027059.1"/>
</dbReference>
<dbReference type="SUPFAM" id="SSF51658">
    <property type="entry name" value="Xylose isomerase-like"/>
    <property type="match status" value="1"/>
</dbReference>
<feature type="domain" description="Xylose isomerase-like TIM barrel" evidence="1">
    <location>
        <begin position="24"/>
        <end position="277"/>
    </location>
</feature>
<dbReference type="EMBL" id="CP027059">
    <property type="protein sequence ID" value="UQZ86826.1"/>
    <property type="molecule type" value="Genomic_DNA"/>
</dbReference>
<dbReference type="InterPro" id="IPR013022">
    <property type="entry name" value="Xyl_isomerase-like_TIM-brl"/>
</dbReference>
<evidence type="ECO:0000313" key="2">
    <source>
        <dbReference type="EMBL" id="UQZ86826.1"/>
    </source>
</evidence>
<protein>
    <submittedName>
        <fullName evidence="2">Xylose isomerase-like TIM barrel</fullName>
    </submittedName>
</protein>
<dbReference type="InterPro" id="IPR036237">
    <property type="entry name" value="Xyl_isomerase-like_sf"/>
</dbReference>
<name>A0ABY4RWT9_9BACL</name>
<proteinExistence type="predicted"/>
<dbReference type="Proteomes" id="UP001057134">
    <property type="component" value="Chromosome"/>
</dbReference>
<evidence type="ECO:0000313" key="3">
    <source>
        <dbReference type="Proteomes" id="UP001057134"/>
    </source>
</evidence>
<organism evidence="2 3">
    <name type="scientific">Paenibacillus konkukensis</name>
    <dbReference type="NCBI Taxonomy" id="2020716"/>
    <lineage>
        <taxon>Bacteria</taxon>
        <taxon>Bacillati</taxon>
        <taxon>Bacillota</taxon>
        <taxon>Bacilli</taxon>
        <taxon>Bacillales</taxon>
        <taxon>Paenibacillaceae</taxon>
        <taxon>Paenibacillus</taxon>
    </lineage>
</organism>